<dbReference type="AlphaFoldDB" id="A0A2M4DQY5"/>
<proteinExistence type="predicted"/>
<sequence>MYSCLSCFPVALARSLQLPYLREFLGGMGECVLATLQTYVYVCVKLFYHCFHDCCLSLNPDCKPSLWLSCMTC</sequence>
<name>A0A2M4DQY5_ANODA</name>
<evidence type="ECO:0000313" key="1">
    <source>
        <dbReference type="EMBL" id="MBW79956.1"/>
    </source>
</evidence>
<reference evidence="1" key="1">
    <citation type="submission" date="2018-01" db="EMBL/GenBank/DDBJ databases">
        <title>An insight into the sialome of Amazonian anophelines.</title>
        <authorList>
            <person name="Ribeiro J.M."/>
            <person name="Scarpassa V."/>
            <person name="Calvo E."/>
        </authorList>
    </citation>
    <scope>NUCLEOTIDE SEQUENCE</scope>
</reference>
<protein>
    <submittedName>
        <fullName evidence="1">Putative secreted protein</fullName>
    </submittedName>
</protein>
<accession>A0A2M4DQY5</accession>
<dbReference type="EMBL" id="GGFL01015778">
    <property type="protein sequence ID" value="MBW79956.1"/>
    <property type="molecule type" value="Transcribed_RNA"/>
</dbReference>
<organism evidence="1">
    <name type="scientific">Anopheles darlingi</name>
    <name type="common">Mosquito</name>
    <dbReference type="NCBI Taxonomy" id="43151"/>
    <lineage>
        <taxon>Eukaryota</taxon>
        <taxon>Metazoa</taxon>
        <taxon>Ecdysozoa</taxon>
        <taxon>Arthropoda</taxon>
        <taxon>Hexapoda</taxon>
        <taxon>Insecta</taxon>
        <taxon>Pterygota</taxon>
        <taxon>Neoptera</taxon>
        <taxon>Endopterygota</taxon>
        <taxon>Diptera</taxon>
        <taxon>Nematocera</taxon>
        <taxon>Culicoidea</taxon>
        <taxon>Culicidae</taxon>
        <taxon>Anophelinae</taxon>
        <taxon>Anopheles</taxon>
    </lineage>
</organism>